<evidence type="ECO:0000313" key="3">
    <source>
        <dbReference type="EMBL" id="MBS5333570.1"/>
    </source>
</evidence>
<keyword evidence="1" id="KW-0238">DNA-binding</keyword>
<dbReference type="AlphaFoldDB" id="A0A943DDP2"/>
<dbReference type="PANTHER" id="PTHR37694">
    <property type="entry name" value="SLR8022 PROTEIN"/>
    <property type="match status" value="1"/>
</dbReference>
<gene>
    <name evidence="3" type="ORF">KHY36_13720</name>
</gene>
<evidence type="ECO:0000259" key="2">
    <source>
        <dbReference type="Pfam" id="PF07883"/>
    </source>
</evidence>
<dbReference type="CDD" id="cd02230">
    <property type="entry name" value="cupin_HP0902-like"/>
    <property type="match status" value="1"/>
</dbReference>
<dbReference type="SUPFAM" id="SSF51182">
    <property type="entry name" value="RmlC-like cupins"/>
    <property type="match status" value="1"/>
</dbReference>
<accession>A0A943DDP2</accession>
<dbReference type="GO" id="GO:0003677">
    <property type="term" value="F:DNA binding"/>
    <property type="evidence" value="ECO:0007669"/>
    <property type="project" value="UniProtKB-KW"/>
</dbReference>
<dbReference type="InterPro" id="IPR011051">
    <property type="entry name" value="RmlC_Cupin_sf"/>
</dbReference>
<dbReference type="Proteomes" id="UP000759273">
    <property type="component" value="Unassembled WGS sequence"/>
</dbReference>
<proteinExistence type="predicted"/>
<reference evidence="3" key="1">
    <citation type="submission" date="2021-02" db="EMBL/GenBank/DDBJ databases">
        <title>Infant gut strain persistence is associated with maternal origin, phylogeny, and functional potential including surface adhesion and iron acquisition.</title>
        <authorList>
            <person name="Lou Y.C."/>
        </authorList>
    </citation>
    <scope>NUCLEOTIDE SEQUENCE</scope>
    <source>
        <strain evidence="3">L3_101_000M1_dasL3_101_000M1_concoct_87</strain>
    </source>
</reference>
<dbReference type="InterPro" id="IPR037923">
    <property type="entry name" value="HTH-like"/>
</dbReference>
<name>A0A943DDP2_9FIRM</name>
<evidence type="ECO:0000313" key="4">
    <source>
        <dbReference type="Proteomes" id="UP000759273"/>
    </source>
</evidence>
<organism evidence="3 4">
    <name type="scientific">Subdoligranulum variabile</name>
    <dbReference type="NCBI Taxonomy" id="214851"/>
    <lineage>
        <taxon>Bacteria</taxon>
        <taxon>Bacillati</taxon>
        <taxon>Bacillota</taxon>
        <taxon>Clostridia</taxon>
        <taxon>Eubacteriales</taxon>
        <taxon>Oscillospiraceae</taxon>
        <taxon>Subdoligranulum</taxon>
    </lineage>
</organism>
<feature type="domain" description="Cupin type-2" evidence="2">
    <location>
        <begin position="147"/>
        <end position="214"/>
    </location>
</feature>
<dbReference type="Gene3D" id="2.60.120.10">
    <property type="entry name" value="Jelly Rolls"/>
    <property type="match status" value="2"/>
</dbReference>
<dbReference type="InterPro" id="IPR014710">
    <property type="entry name" value="RmlC-like_jellyroll"/>
</dbReference>
<dbReference type="Pfam" id="PF07883">
    <property type="entry name" value="Cupin_2"/>
    <property type="match status" value="1"/>
</dbReference>
<sequence length="216" mass="23162">MNNTPFTIAQMRPIRDGMTVSRPAHLGAVPVTWFSLGAGTTITPESYDCTTLYIAAEGAGCFVLGGDARPTPICPGELLVLPPKTLCGAVADTGMIYTEIILKKENFTMNSLIKAGHPTALKDLISYEEGSIANLDVVHADNMKFVLMAFDEGTGLTPHRAPGNAILTALEGKAIIGYEGRDYELNAGESFRFDKNGLHSVTPQGKFKMSLLLVLE</sequence>
<evidence type="ECO:0000256" key="1">
    <source>
        <dbReference type="ARBA" id="ARBA00023125"/>
    </source>
</evidence>
<dbReference type="InterPro" id="IPR013096">
    <property type="entry name" value="Cupin_2"/>
</dbReference>
<dbReference type="SUPFAM" id="SSF51215">
    <property type="entry name" value="Regulatory protein AraC"/>
    <property type="match status" value="1"/>
</dbReference>
<dbReference type="EMBL" id="JAGZGG010000047">
    <property type="protein sequence ID" value="MBS5333570.1"/>
    <property type="molecule type" value="Genomic_DNA"/>
</dbReference>
<protein>
    <submittedName>
        <fullName evidence="3">Cupin domain-containing protein</fullName>
    </submittedName>
</protein>
<comment type="caution">
    <text evidence="3">The sequence shown here is derived from an EMBL/GenBank/DDBJ whole genome shotgun (WGS) entry which is preliminary data.</text>
</comment>
<dbReference type="PANTHER" id="PTHR37694:SF1">
    <property type="entry name" value="SLR8022 PROTEIN"/>
    <property type="match status" value="1"/>
</dbReference>